<dbReference type="PANTHER" id="PTHR43713">
    <property type="entry name" value="GLUTAMATE-1-SEMIALDEHYDE 2,1-AMINOMUTASE"/>
    <property type="match status" value="1"/>
</dbReference>
<dbReference type="GO" id="GO:0005737">
    <property type="term" value="C:cytoplasm"/>
    <property type="evidence" value="ECO:0007669"/>
    <property type="project" value="UniProtKB-SubCell"/>
</dbReference>
<reference evidence="8 9" key="1">
    <citation type="submission" date="2019-08" db="EMBL/GenBank/DDBJ databases">
        <authorList>
            <person name="Liang Q."/>
        </authorList>
    </citation>
    <scope>NUCLEOTIDE SEQUENCE [LARGE SCALE GENOMIC DNA]</scope>
    <source>
        <strain evidence="8 9">V1718</strain>
    </source>
</reference>
<evidence type="ECO:0000313" key="8">
    <source>
        <dbReference type="EMBL" id="QED25824.1"/>
    </source>
</evidence>
<keyword evidence="7" id="KW-0963">Cytoplasm</keyword>
<name>A0A5B8XJV8_9DELT</name>
<dbReference type="EC" id="5.4.3.8" evidence="7"/>
<dbReference type="HAMAP" id="MF_00375">
    <property type="entry name" value="HemL_aminotrans_3"/>
    <property type="match status" value="1"/>
</dbReference>
<protein>
    <recommendedName>
        <fullName evidence="7">Glutamate-1-semialdehyde 2,1-aminomutase</fullName>
        <shortName evidence="7">GSA</shortName>
        <ecNumber evidence="7">5.4.3.8</ecNumber>
    </recommendedName>
    <alternativeName>
        <fullName evidence="7">Glutamate-1-semialdehyde aminotransferase</fullName>
        <shortName evidence="7">GSA-AT</shortName>
    </alternativeName>
</protein>
<dbReference type="SUPFAM" id="SSF53383">
    <property type="entry name" value="PLP-dependent transferases"/>
    <property type="match status" value="1"/>
</dbReference>
<dbReference type="NCBIfam" id="NF000818">
    <property type="entry name" value="PRK00062.1"/>
    <property type="match status" value="1"/>
</dbReference>
<dbReference type="Pfam" id="PF00202">
    <property type="entry name" value="Aminotran_3"/>
    <property type="match status" value="1"/>
</dbReference>
<dbReference type="PANTHER" id="PTHR43713:SF3">
    <property type="entry name" value="GLUTAMATE-1-SEMIALDEHYDE 2,1-AMINOMUTASE 1, CHLOROPLASTIC-RELATED"/>
    <property type="match status" value="1"/>
</dbReference>
<keyword evidence="6 7" id="KW-0627">Porphyrin biosynthesis</keyword>
<keyword evidence="9" id="KW-1185">Reference proteome</keyword>
<dbReference type="InterPro" id="IPR015424">
    <property type="entry name" value="PyrdxlP-dep_Trfase"/>
</dbReference>
<dbReference type="KEGG" id="bbae:FRD01_00805"/>
<dbReference type="CDD" id="cd00610">
    <property type="entry name" value="OAT_like"/>
    <property type="match status" value="1"/>
</dbReference>
<dbReference type="InterPro" id="IPR005814">
    <property type="entry name" value="Aminotrans_3"/>
</dbReference>
<dbReference type="OrthoDB" id="9801052at2"/>
<dbReference type="InterPro" id="IPR015422">
    <property type="entry name" value="PyrdxlP-dep_Trfase_small"/>
</dbReference>
<dbReference type="GO" id="GO:0042286">
    <property type="term" value="F:glutamate-1-semialdehyde 2,1-aminomutase activity"/>
    <property type="evidence" value="ECO:0007669"/>
    <property type="project" value="UniProtKB-UniRule"/>
</dbReference>
<keyword evidence="5 7" id="KW-0413">Isomerase</keyword>
<dbReference type="AlphaFoldDB" id="A0A5B8XJV8"/>
<keyword evidence="4 7" id="KW-0663">Pyridoxal phosphate</keyword>
<dbReference type="GO" id="GO:0006782">
    <property type="term" value="P:protoporphyrinogen IX biosynthetic process"/>
    <property type="evidence" value="ECO:0007669"/>
    <property type="project" value="UniProtKB-UniRule"/>
</dbReference>
<dbReference type="FunFam" id="3.40.640.10:FF:000021">
    <property type="entry name" value="Glutamate-1-semialdehyde 2,1-aminomutase"/>
    <property type="match status" value="1"/>
</dbReference>
<comment type="pathway">
    <text evidence="2">Porphyrin-containing compound metabolism; protoporphyrin-IX biosynthesis; 5-aminolevulinate from L-glutamyl-tRNA(Glu): step 2/2.</text>
</comment>
<dbReference type="Proteomes" id="UP000321595">
    <property type="component" value="Chromosome"/>
</dbReference>
<organism evidence="8 9">
    <name type="scientific">Microvenator marinus</name>
    <dbReference type="NCBI Taxonomy" id="2600177"/>
    <lineage>
        <taxon>Bacteria</taxon>
        <taxon>Deltaproteobacteria</taxon>
        <taxon>Bradymonadales</taxon>
        <taxon>Microvenatoraceae</taxon>
        <taxon>Microvenator</taxon>
    </lineage>
</organism>
<evidence type="ECO:0000256" key="6">
    <source>
        <dbReference type="ARBA" id="ARBA00023244"/>
    </source>
</evidence>
<dbReference type="InterPro" id="IPR015421">
    <property type="entry name" value="PyrdxlP-dep_Trfase_major"/>
</dbReference>
<accession>A0A5B8XJV8</accession>
<dbReference type="InterPro" id="IPR049704">
    <property type="entry name" value="Aminotrans_3_PPA_site"/>
</dbReference>
<dbReference type="InterPro" id="IPR004639">
    <property type="entry name" value="4pyrrol_synth_GluAld_NH2Trfase"/>
</dbReference>
<evidence type="ECO:0000256" key="4">
    <source>
        <dbReference type="ARBA" id="ARBA00022898"/>
    </source>
</evidence>
<comment type="subunit">
    <text evidence="7">Homodimer.</text>
</comment>
<comment type="cofactor">
    <cofactor evidence="1 7">
        <name>pyridoxal 5'-phosphate</name>
        <dbReference type="ChEBI" id="CHEBI:597326"/>
    </cofactor>
</comment>
<sequence>MKSSLELLERARKVMPGGVNSPVRAFRSVGGTPPFILRANGAHITDVEEKTYIDFVLTWGPAILGHAHPEVIEACIKTMRDGTSFGAPTEREIELAELTIDRVPGLEMLRLVNSGTEACMSAVRVARGVTGRDKIIKFDGCYHGHADSFLIRAGSGALTFGNPNSPGVTAGCAKDTLIAQFNQIETVEALFEANPNEIAAVIIEPICGNTGCIPPRDGFLTQLRETCTKHGAALILDEVMTGFRVARGGAAEIYGVIPDLYCFGKVLGGGFPLAAYGGKEEYMRQVAPDGPIYQAGTLSGNPVAVSAGLKTLELLTPEVYQALERTGQRLEDGVAAIIEKNDYPLSQHRVGSMFGLFFTPQDVKTHADVTRCDIPKFNTFFHHCLDLGVYLAPSQYEAGFLSIAHTDALIDETVSSIEEALKRTFNA</sequence>
<evidence type="ECO:0000256" key="7">
    <source>
        <dbReference type="HAMAP-Rule" id="MF_00375"/>
    </source>
</evidence>
<evidence type="ECO:0000256" key="1">
    <source>
        <dbReference type="ARBA" id="ARBA00001933"/>
    </source>
</evidence>
<dbReference type="GO" id="GO:0008483">
    <property type="term" value="F:transaminase activity"/>
    <property type="evidence" value="ECO:0007669"/>
    <property type="project" value="InterPro"/>
</dbReference>
<dbReference type="NCBIfam" id="TIGR00713">
    <property type="entry name" value="hemL"/>
    <property type="match status" value="1"/>
</dbReference>
<feature type="modified residue" description="N6-(pyridoxal phosphate)lysine" evidence="7">
    <location>
        <position position="265"/>
    </location>
</feature>
<proteinExistence type="inferred from homology"/>
<evidence type="ECO:0000313" key="9">
    <source>
        <dbReference type="Proteomes" id="UP000321595"/>
    </source>
</evidence>
<dbReference type="Gene3D" id="3.40.640.10">
    <property type="entry name" value="Type I PLP-dependent aspartate aminotransferase-like (Major domain)"/>
    <property type="match status" value="1"/>
</dbReference>
<comment type="similarity">
    <text evidence="3 7">Belongs to the class-III pyridoxal-phosphate-dependent aminotransferase family. HemL subfamily.</text>
</comment>
<gene>
    <name evidence="7 8" type="primary">hemL</name>
    <name evidence="8" type="ORF">FRD01_00805</name>
</gene>
<comment type="subcellular location">
    <subcellularLocation>
        <location evidence="7">Cytoplasm</location>
    </subcellularLocation>
</comment>
<dbReference type="Gene3D" id="3.90.1150.10">
    <property type="entry name" value="Aspartate Aminotransferase, domain 1"/>
    <property type="match status" value="1"/>
</dbReference>
<dbReference type="EMBL" id="CP042467">
    <property type="protein sequence ID" value="QED25824.1"/>
    <property type="molecule type" value="Genomic_DNA"/>
</dbReference>
<dbReference type="RefSeq" id="WP_146956735.1">
    <property type="nucleotide sequence ID" value="NZ_CP042467.1"/>
</dbReference>
<evidence type="ECO:0000256" key="2">
    <source>
        <dbReference type="ARBA" id="ARBA00004819"/>
    </source>
</evidence>
<dbReference type="UniPathway" id="UPA00251">
    <property type="reaction ID" value="UER00317"/>
</dbReference>
<dbReference type="GO" id="GO:0030170">
    <property type="term" value="F:pyridoxal phosphate binding"/>
    <property type="evidence" value="ECO:0007669"/>
    <property type="project" value="InterPro"/>
</dbReference>
<comment type="catalytic activity">
    <reaction evidence="7">
        <text>(S)-4-amino-5-oxopentanoate = 5-aminolevulinate</text>
        <dbReference type="Rhea" id="RHEA:14265"/>
        <dbReference type="ChEBI" id="CHEBI:57501"/>
        <dbReference type="ChEBI" id="CHEBI:356416"/>
        <dbReference type="EC" id="5.4.3.8"/>
    </reaction>
</comment>
<evidence type="ECO:0000256" key="3">
    <source>
        <dbReference type="ARBA" id="ARBA00008981"/>
    </source>
</evidence>
<dbReference type="PROSITE" id="PS00600">
    <property type="entry name" value="AA_TRANSFER_CLASS_3"/>
    <property type="match status" value="1"/>
</dbReference>
<evidence type="ECO:0000256" key="5">
    <source>
        <dbReference type="ARBA" id="ARBA00023235"/>
    </source>
</evidence>